<dbReference type="Proteomes" id="UP000221165">
    <property type="component" value="Unassembled WGS sequence"/>
</dbReference>
<comment type="caution">
    <text evidence="2">The sequence shown here is derived from an EMBL/GenBank/DDBJ whole genome shotgun (WGS) entry which is preliminary data.</text>
</comment>
<dbReference type="VEuPathDB" id="ToxoDB:CSUI_002105"/>
<feature type="compositionally biased region" description="Basic and acidic residues" evidence="1">
    <location>
        <begin position="43"/>
        <end position="52"/>
    </location>
</feature>
<evidence type="ECO:0000256" key="1">
    <source>
        <dbReference type="SAM" id="MobiDB-lite"/>
    </source>
</evidence>
<dbReference type="GeneID" id="94425518"/>
<dbReference type="RefSeq" id="XP_067925727.1">
    <property type="nucleotide sequence ID" value="XM_068062307.1"/>
</dbReference>
<evidence type="ECO:0000313" key="2">
    <source>
        <dbReference type="EMBL" id="PHJ24053.1"/>
    </source>
</evidence>
<keyword evidence="3" id="KW-1185">Reference proteome</keyword>
<protein>
    <submittedName>
        <fullName evidence="2">Uncharacterized protein</fullName>
    </submittedName>
</protein>
<organism evidence="2 3">
    <name type="scientific">Cystoisospora suis</name>
    <dbReference type="NCBI Taxonomy" id="483139"/>
    <lineage>
        <taxon>Eukaryota</taxon>
        <taxon>Sar</taxon>
        <taxon>Alveolata</taxon>
        <taxon>Apicomplexa</taxon>
        <taxon>Conoidasida</taxon>
        <taxon>Coccidia</taxon>
        <taxon>Eucoccidiorida</taxon>
        <taxon>Eimeriorina</taxon>
        <taxon>Sarcocystidae</taxon>
        <taxon>Cystoisospora</taxon>
    </lineage>
</organism>
<feature type="region of interest" description="Disordered" evidence="1">
    <location>
        <begin position="30"/>
        <end position="59"/>
    </location>
</feature>
<gene>
    <name evidence="2" type="ORF">CSUI_002105</name>
</gene>
<evidence type="ECO:0000313" key="3">
    <source>
        <dbReference type="Proteomes" id="UP000221165"/>
    </source>
</evidence>
<name>A0A2C6LAH8_9APIC</name>
<dbReference type="EMBL" id="MIGC01000877">
    <property type="protein sequence ID" value="PHJ24053.1"/>
    <property type="molecule type" value="Genomic_DNA"/>
</dbReference>
<dbReference type="AlphaFoldDB" id="A0A2C6LAH8"/>
<accession>A0A2C6LAH8</accession>
<proteinExistence type="predicted"/>
<reference evidence="2 3" key="1">
    <citation type="journal article" date="2017" name="Int. J. Parasitol.">
        <title>The genome of the protozoan parasite Cystoisospora suis and a reverse vaccinology approach to identify vaccine candidates.</title>
        <authorList>
            <person name="Palmieri N."/>
            <person name="Shrestha A."/>
            <person name="Ruttkowski B."/>
            <person name="Beck T."/>
            <person name="Vogl C."/>
            <person name="Tomley F."/>
            <person name="Blake D.P."/>
            <person name="Joachim A."/>
        </authorList>
    </citation>
    <scope>NUCLEOTIDE SEQUENCE [LARGE SCALE GENOMIC DNA]</scope>
    <source>
        <strain evidence="2 3">Wien I</strain>
    </source>
</reference>
<sequence length="59" mass="6913">MFTTAGSGRSPCRTIKYVVFWDAGRPQFCARPPQRGRGPTTTYRRDRVENERPWGLLRR</sequence>